<dbReference type="Pfam" id="PF00266">
    <property type="entry name" value="Aminotran_5"/>
    <property type="match status" value="1"/>
</dbReference>
<dbReference type="EMBL" id="JACBZO010000001">
    <property type="protein sequence ID" value="NYI42126.1"/>
    <property type="molecule type" value="Genomic_DNA"/>
</dbReference>
<dbReference type="GO" id="GO:0046872">
    <property type="term" value="F:metal ion binding"/>
    <property type="evidence" value="ECO:0007669"/>
    <property type="project" value="UniProtKB-KW"/>
</dbReference>
<dbReference type="Gene3D" id="1.10.260.50">
    <property type="match status" value="1"/>
</dbReference>
<proteinExistence type="inferred from homology"/>
<evidence type="ECO:0000256" key="2">
    <source>
        <dbReference type="ARBA" id="ARBA00006490"/>
    </source>
</evidence>
<keyword evidence="5" id="KW-0663">Pyridoxal phosphate</keyword>
<keyword evidence="6" id="KW-0408">Iron</keyword>
<dbReference type="Proteomes" id="UP000547973">
    <property type="component" value="Unassembled WGS sequence"/>
</dbReference>
<feature type="domain" description="Aminotransferase class V" evidence="10">
    <location>
        <begin position="3"/>
        <end position="383"/>
    </location>
</feature>
<evidence type="ECO:0000256" key="7">
    <source>
        <dbReference type="ARBA" id="ARBA00023014"/>
    </source>
</evidence>
<dbReference type="GO" id="GO:0031071">
    <property type="term" value="F:cysteine desulfurase activity"/>
    <property type="evidence" value="ECO:0007669"/>
    <property type="project" value="UniProtKB-EC"/>
</dbReference>
<dbReference type="OrthoDB" id="9808002at2"/>
<evidence type="ECO:0000313" key="11">
    <source>
        <dbReference type="EMBL" id="NYI42126.1"/>
    </source>
</evidence>
<dbReference type="PANTHER" id="PTHR11601">
    <property type="entry name" value="CYSTEINE DESULFURYLASE FAMILY MEMBER"/>
    <property type="match status" value="1"/>
</dbReference>
<comment type="cofactor">
    <cofactor evidence="1">
        <name>pyridoxal 5'-phosphate</name>
        <dbReference type="ChEBI" id="CHEBI:597326"/>
    </cofactor>
</comment>
<comment type="caution">
    <text evidence="11">The sequence shown here is derived from an EMBL/GenBank/DDBJ whole genome shotgun (WGS) entry which is preliminary data.</text>
</comment>
<gene>
    <name evidence="11" type="ORF">BKA03_002245</name>
</gene>
<accession>A0A7Y9ZBI1</accession>
<dbReference type="InterPro" id="IPR016454">
    <property type="entry name" value="Cysteine_dSase"/>
</dbReference>
<dbReference type="PIRSF" id="PIRSF005572">
    <property type="entry name" value="NifS"/>
    <property type="match status" value="1"/>
</dbReference>
<keyword evidence="12" id="KW-1185">Reference proteome</keyword>
<dbReference type="Gene3D" id="3.40.640.10">
    <property type="entry name" value="Type I PLP-dependent aspartate aminotransferase-like (Major domain)"/>
    <property type="match status" value="1"/>
</dbReference>
<comment type="similarity">
    <text evidence="2">Belongs to the class-V pyridoxal-phosphate-dependent aminotransferase family. NifS/IscS subfamily.</text>
</comment>
<dbReference type="RefSeq" id="WP_062074010.1">
    <property type="nucleotide sequence ID" value="NZ_BBRC01000002.1"/>
</dbReference>
<evidence type="ECO:0000256" key="1">
    <source>
        <dbReference type="ARBA" id="ARBA00001933"/>
    </source>
</evidence>
<name>A0A7Y9ZBI1_9MICO</name>
<organism evidence="11 12">
    <name type="scientific">Demequina lutea</name>
    <dbReference type="NCBI Taxonomy" id="431489"/>
    <lineage>
        <taxon>Bacteria</taxon>
        <taxon>Bacillati</taxon>
        <taxon>Actinomycetota</taxon>
        <taxon>Actinomycetes</taxon>
        <taxon>Micrococcales</taxon>
        <taxon>Demequinaceae</taxon>
        <taxon>Demequina</taxon>
    </lineage>
</organism>
<evidence type="ECO:0000256" key="5">
    <source>
        <dbReference type="ARBA" id="ARBA00022898"/>
    </source>
</evidence>
<dbReference type="EC" id="2.8.1.7" evidence="11"/>
<evidence type="ECO:0000259" key="10">
    <source>
        <dbReference type="Pfam" id="PF00266"/>
    </source>
</evidence>
<dbReference type="GO" id="GO:0051536">
    <property type="term" value="F:iron-sulfur cluster binding"/>
    <property type="evidence" value="ECO:0007669"/>
    <property type="project" value="UniProtKB-KW"/>
</dbReference>
<protein>
    <submittedName>
        <fullName evidence="11">Cysteine desulfurase</fullName>
        <ecNumber evidence="11">2.8.1.7</ecNumber>
    </submittedName>
</protein>
<keyword evidence="3 11" id="KW-0808">Transferase</keyword>
<dbReference type="PANTHER" id="PTHR11601:SF34">
    <property type="entry name" value="CYSTEINE DESULFURASE"/>
    <property type="match status" value="1"/>
</dbReference>
<evidence type="ECO:0000313" key="12">
    <source>
        <dbReference type="Proteomes" id="UP000547973"/>
    </source>
</evidence>
<dbReference type="SUPFAM" id="SSF53383">
    <property type="entry name" value="PLP-dependent transferases"/>
    <property type="match status" value="1"/>
</dbReference>
<reference evidence="11 12" key="1">
    <citation type="submission" date="2020-07" db="EMBL/GenBank/DDBJ databases">
        <title>Sequencing the genomes of 1000 actinobacteria strains.</title>
        <authorList>
            <person name="Klenk H.-P."/>
        </authorList>
    </citation>
    <scope>NUCLEOTIDE SEQUENCE [LARGE SCALE GENOMIC DNA]</scope>
    <source>
        <strain evidence="11 12">DSM 19970</strain>
    </source>
</reference>
<sequence length="396" mass="40939">MRHYLDHAATTPMRPAAREAWLEASEEGGNPSSLHAAGRQARARLEDARERIAASLGAHPTEVVFTSGATEANNLAIKGGVWASIDADPGRRRLVTTQVEHHASLDPARWLAVGHQVPVVELAVDATGLLGLDALAREFDGHASQTALVSVQWVNNEVGTVQPIGAVVALATSAGVPVHSDAAQAIAYEGVDFAASGLATMAVSAHKFGGPVGVGALVARRDVRLVPLNHGGGQERRVRSGTLDVPGAVAFAVALEQAVATREVERARLTRLATRLIEGVGTSCPTGVLSGPEPGTSRPTSGGGVGVRAPHIVHFAFPGANADALLYGLDSRCIDASQGSACTAGVVQASHVLIAMGRSEADATSTIRFSLGWTSTEADVDAVIAVIPEVVERARR</sequence>
<dbReference type="InterPro" id="IPR015424">
    <property type="entry name" value="PyrdxlP-dep_Trfase"/>
</dbReference>
<evidence type="ECO:0000256" key="4">
    <source>
        <dbReference type="ARBA" id="ARBA00022723"/>
    </source>
</evidence>
<comment type="catalytic activity">
    <reaction evidence="8">
        <text>(sulfur carrier)-H + L-cysteine = (sulfur carrier)-SH + L-alanine</text>
        <dbReference type="Rhea" id="RHEA:43892"/>
        <dbReference type="Rhea" id="RHEA-COMP:14737"/>
        <dbReference type="Rhea" id="RHEA-COMP:14739"/>
        <dbReference type="ChEBI" id="CHEBI:29917"/>
        <dbReference type="ChEBI" id="CHEBI:35235"/>
        <dbReference type="ChEBI" id="CHEBI:57972"/>
        <dbReference type="ChEBI" id="CHEBI:64428"/>
        <dbReference type="EC" id="2.8.1.7"/>
    </reaction>
</comment>
<dbReference type="InterPro" id="IPR000192">
    <property type="entry name" value="Aminotrans_V_dom"/>
</dbReference>
<evidence type="ECO:0000256" key="8">
    <source>
        <dbReference type="ARBA" id="ARBA00050776"/>
    </source>
</evidence>
<evidence type="ECO:0000256" key="6">
    <source>
        <dbReference type="ARBA" id="ARBA00023004"/>
    </source>
</evidence>
<keyword evidence="4" id="KW-0479">Metal-binding</keyword>
<dbReference type="InterPro" id="IPR015422">
    <property type="entry name" value="PyrdxlP-dep_Trfase_small"/>
</dbReference>
<evidence type="ECO:0000256" key="3">
    <source>
        <dbReference type="ARBA" id="ARBA00022679"/>
    </source>
</evidence>
<dbReference type="AlphaFoldDB" id="A0A7Y9ZBI1"/>
<dbReference type="InterPro" id="IPR015421">
    <property type="entry name" value="PyrdxlP-dep_Trfase_major"/>
</dbReference>
<evidence type="ECO:0000256" key="9">
    <source>
        <dbReference type="SAM" id="MobiDB-lite"/>
    </source>
</evidence>
<feature type="region of interest" description="Disordered" evidence="9">
    <location>
        <begin position="284"/>
        <end position="304"/>
    </location>
</feature>
<keyword evidence="7" id="KW-0411">Iron-sulfur</keyword>
<dbReference type="Gene3D" id="3.90.1150.10">
    <property type="entry name" value="Aspartate Aminotransferase, domain 1"/>
    <property type="match status" value="1"/>
</dbReference>